<proteinExistence type="predicted"/>
<protein>
    <submittedName>
        <fullName evidence="1">Uncharacterized protein</fullName>
    </submittedName>
</protein>
<name>A0A0A9B8K1_ARUDO</name>
<sequence length="8" mass="923">MPEGFMLV</sequence>
<dbReference type="EMBL" id="GBRH01239387">
    <property type="protein sequence ID" value="JAD58508.1"/>
    <property type="molecule type" value="Transcribed_RNA"/>
</dbReference>
<evidence type="ECO:0000313" key="1">
    <source>
        <dbReference type="EMBL" id="JAD58508.1"/>
    </source>
</evidence>
<accession>A0A0A9B8K1</accession>
<reference evidence="1" key="2">
    <citation type="journal article" date="2015" name="Data Brief">
        <title>Shoot transcriptome of the giant reed, Arundo donax.</title>
        <authorList>
            <person name="Barrero R.A."/>
            <person name="Guerrero F.D."/>
            <person name="Moolhuijzen P."/>
            <person name="Goolsby J.A."/>
            <person name="Tidwell J."/>
            <person name="Bellgard S.E."/>
            <person name="Bellgard M.I."/>
        </authorList>
    </citation>
    <scope>NUCLEOTIDE SEQUENCE</scope>
    <source>
        <tissue evidence="1">Shoot tissue taken approximately 20 cm above the soil surface</tissue>
    </source>
</reference>
<organism evidence="1">
    <name type="scientific">Arundo donax</name>
    <name type="common">Giant reed</name>
    <name type="synonym">Donax arundinaceus</name>
    <dbReference type="NCBI Taxonomy" id="35708"/>
    <lineage>
        <taxon>Eukaryota</taxon>
        <taxon>Viridiplantae</taxon>
        <taxon>Streptophyta</taxon>
        <taxon>Embryophyta</taxon>
        <taxon>Tracheophyta</taxon>
        <taxon>Spermatophyta</taxon>
        <taxon>Magnoliopsida</taxon>
        <taxon>Liliopsida</taxon>
        <taxon>Poales</taxon>
        <taxon>Poaceae</taxon>
        <taxon>PACMAD clade</taxon>
        <taxon>Arundinoideae</taxon>
        <taxon>Arundineae</taxon>
        <taxon>Arundo</taxon>
    </lineage>
</organism>
<reference evidence="1" key="1">
    <citation type="submission" date="2014-09" db="EMBL/GenBank/DDBJ databases">
        <authorList>
            <person name="Magalhaes I.L.F."/>
            <person name="Oliveira U."/>
            <person name="Santos F.R."/>
            <person name="Vidigal T.H.D.A."/>
            <person name="Brescovit A.D."/>
            <person name="Santos A.J."/>
        </authorList>
    </citation>
    <scope>NUCLEOTIDE SEQUENCE</scope>
    <source>
        <tissue evidence="1">Shoot tissue taken approximately 20 cm above the soil surface</tissue>
    </source>
</reference>